<name>A0ACB9X1W6_CHAAC</name>
<proteinExistence type="predicted"/>
<organism evidence="1 2">
    <name type="scientific">Chaenocephalus aceratus</name>
    <name type="common">Blackfin icefish</name>
    <name type="synonym">Chaenichthys aceratus</name>
    <dbReference type="NCBI Taxonomy" id="36190"/>
    <lineage>
        <taxon>Eukaryota</taxon>
        <taxon>Metazoa</taxon>
        <taxon>Chordata</taxon>
        <taxon>Craniata</taxon>
        <taxon>Vertebrata</taxon>
        <taxon>Euteleostomi</taxon>
        <taxon>Actinopterygii</taxon>
        <taxon>Neopterygii</taxon>
        <taxon>Teleostei</taxon>
        <taxon>Neoteleostei</taxon>
        <taxon>Acanthomorphata</taxon>
        <taxon>Eupercaria</taxon>
        <taxon>Perciformes</taxon>
        <taxon>Notothenioidei</taxon>
        <taxon>Channichthyidae</taxon>
        <taxon>Chaenocephalus</taxon>
    </lineage>
</organism>
<feature type="non-terminal residue" evidence="1">
    <location>
        <position position="85"/>
    </location>
</feature>
<keyword evidence="2" id="KW-1185">Reference proteome</keyword>
<feature type="non-terminal residue" evidence="1">
    <location>
        <position position="1"/>
    </location>
</feature>
<accession>A0ACB9X1W6</accession>
<evidence type="ECO:0000313" key="2">
    <source>
        <dbReference type="Proteomes" id="UP001057452"/>
    </source>
</evidence>
<protein>
    <submittedName>
        <fullName evidence="1">Uncharacterized protein</fullName>
    </submittedName>
</protein>
<sequence>LSLSAERTAAWSGTQSRRYRMPSWTQVCSHSPTGRRRRYRAGVLVETPKYSNRPYRGSCYRRLPCWDIGVRTRSVQRHKDRILSG</sequence>
<reference evidence="1" key="1">
    <citation type="submission" date="2022-05" db="EMBL/GenBank/DDBJ databases">
        <title>Chromosome-level genome of Chaenocephalus aceratus.</title>
        <authorList>
            <person name="Park H."/>
        </authorList>
    </citation>
    <scope>NUCLEOTIDE SEQUENCE</scope>
    <source>
        <strain evidence="1">KU_202001</strain>
    </source>
</reference>
<gene>
    <name evidence="1" type="ORF">KUCAC02_028164</name>
</gene>
<dbReference type="Proteomes" id="UP001057452">
    <property type="component" value="Chromosome 9"/>
</dbReference>
<comment type="caution">
    <text evidence="1">The sequence shown here is derived from an EMBL/GenBank/DDBJ whole genome shotgun (WGS) entry which is preliminary data.</text>
</comment>
<evidence type="ECO:0000313" key="1">
    <source>
        <dbReference type="EMBL" id="KAI4820179.1"/>
    </source>
</evidence>
<dbReference type="EMBL" id="CM043793">
    <property type="protein sequence ID" value="KAI4820179.1"/>
    <property type="molecule type" value="Genomic_DNA"/>
</dbReference>